<proteinExistence type="predicted"/>
<dbReference type="PANTHER" id="PTHR22855">
    <property type="entry name" value="ACETYL, PROPIONYL, PYRUVATE, AND GLUTACONYL CARBOXYLASE-RELATED"/>
    <property type="match status" value="1"/>
</dbReference>
<dbReference type="Proteomes" id="UP000232721">
    <property type="component" value="Chromosome"/>
</dbReference>
<dbReference type="InterPro" id="IPR011763">
    <property type="entry name" value="COA_CT_C"/>
</dbReference>
<dbReference type="EMBL" id="CP019336">
    <property type="protein sequence ID" value="AUC23690.1"/>
    <property type="molecule type" value="Genomic_DNA"/>
</dbReference>
<feature type="domain" description="CoA carboxyltransferase C-terminal" evidence="2">
    <location>
        <begin position="273"/>
        <end position="533"/>
    </location>
</feature>
<evidence type="ECO:0000313" key="3">
    <source>
        <dbReference type="EMBL" id="AUC23690.1"/>
    </source>
</evidence>
<dbReference type="PANTHER" id="PTHR22855:SF13">
    <property type="entry name" value="METHYLCROTONOYL-COA CARBOXYLASE BETA CHAIN, MITOCHONDRIAL"/>
    <property type="match status" value="1"/>
</dbReference>
<dbReference type="SUPFAM" id="SSF52096">
    <property type="entry name" value="ClpP/crotonase"/>
    <property type="match status" value="2"/>
</dbReference>
<organism evidence="3 4">
    <name type="scientific">Polaribacter sejongensis</name>
    <dbReference type="NCBI Taxonomy" id="985043"/>
    <lineage>
        <taxon>Bacteria</taxon>
        <taxon>Pseudomonadati</taxon>
        <taxon>Bacteroidota</taxon>
        <taxon>Flavobacteriia</taxon>
        <taxon>Flavobacteriales</taxon>
        <taxon>Flavobacteriaceae</taxon>
    </lineage>
</organism>
<dbReference type="PROSITE" id="PS50989">
    <property type="entry name" value="COA_CT_CTER"/>
    <property type="match status" value="1"/>
</dbReference>
<evidence type="ECO:0000313" key="4">
    <source>
        <dbReference type="Proteomes" id="UP000232721"/>
    </source>
</evidence>
<dbReference type="InterPro" id="IPR034733">
    <property type="entry name" value="AcCoA_carboxyl_beta"/>
</dbReference>
<dbReference type="InterPro" id="IPR045190">
    <property type="entry name" value="MCCB/AccD1-like"/>
</dbReference>
<dbReference type="RefSeq" id="WP_208889709.1">
    <property type="nucleotide sequence ID" value="NZ_CP019336.1"/>
</dbReference>
<dbReference type="Pfam" id="PF01039">
    <property type="entry name" value="Carboxyl_trans"/>
    <property type="match status" value="1"/>
</dbReference>
<dbReference type="InterPro" id="IPR011762">
    <property type="entry name" value="COA_CT_N"/>
</dbReference>
<gene>
    <name evidence="3" type="ORF">BTO15_17020</name>
</gene>
<evidence type="ECO:0000259" key="1">
    <source>
        <dbReference type="PROSITE" id="PS50980"/>
    </source>
</evidence>
<evidence type="ECO:0000259" key="2">
    <source>
        <dbReference type="PROSITE" id="PS50989"/>
    </source>
</evidence>
<reference evidence="3 4" key="1">
    <citation type="submission" date="2017-02" db="EMBL/GenBank/DDBJ databases">
        <title>Trade-off between light-utilization and light-protection in marine flavobacteria.</title>
        <authorList>
            <person name="Kumagai Y."/>
            <person name="Yoshizawa S."/>
            <person name="Kogure K."/>
            <person name="Iwasaki W."/>
        </authorList>
    </citation>
    <scope>NUCLEOTIDE SEQUENCE [LARGE SCALE GENOMIC DNA]</scope>
    <source>
        <strain evidence="3 4">KCTC 23670</strain>
    </source>
</reference>
<dbReference type="PROSITE" id="PS50980">
    <property type="entry name" value="COA_CT_NTER"/>
    <property type="match status" value="1"/>
</dbReference>
<dbReference type="Gene3D" id="3.90.226.10">
    <property type="entry name" value="2-enoyl-CoA Hydratase, Chain A, domain 1"/>
    <property type="match status" value="2"/>
</dbReference>
<sequence length="542" mass="59542">MDINFNKNEDYNKLLASDLKRRFAKVKLGGGQKRIDKLHEKGKMTARERVDYLLDSNSKSIEIGAFAGEDMYAEHGGCPSGGVVVKMGYVKGKQCIVVANDATVKAGAWFPITGKKNLRAQEISIENRLPIIYLVDSAGVYLPLQDEIFPDKEHFGRIFRNNAIMSSMGITQISAVMGSCVAGGAYLPIMSDEALIVDKTASIFLAGSYLVKAAIGESIDNETLGGATTHCEISGVTDYKAKDDKDALDKIKFIIDKIGDYDKAGFSKTEAFPPKENEDDIFGILPKERNAQYDMLEIIKRLVDNSEFEQYKEGYGKTIITGYARIDGWAVGIVANQRKLVKTQKGEMQFGGVIYNDSADKSTRFIANCNQKKIPLVFLQDVTGFMVGSKSEHGGIIKDGAKMVNAVSNSVVPKFTIVIGNSYGAGNYAMCGKAYDPRLIVAWPSAELAVMSGNSAAKVLLQIETASLKKRGEEITPEKEAELFDKIKSRYDKQISPYYAAARIWTDAVINPLRTRDWVSMGIEAANHAPITKKFNMGILQV</sequence>
<accession>A0ABN5F9I3</accession>
<name>A0ABN5F9I3_9FLAO</name>
<feature type="domain" description="CoA carboxyltransferase N-terminal" evidence="1">
    <location>
        <begin position="12"/>
        <end position="270"/>
    </location>
</feature>
<dbReference type="InterPro" id="IPR029045">
    <property type="entry name" value="ClpP/crotonase-like_dom_sf"/>
</dbReference>
<protein>
    <submittedName>
        <fullName evidence="3">Methylcrotonoyl-CoA carboxylase</fullName>
    </submittedName>
</protein>
<keyword evidence="4" id="KW-1185">Reference proteome</keyword>